<organism evidence="2 3">
    <name type="scientific">Tsukamurella soli</name>
    <dbReference type="NCBI Taxonomy" id="644556"/>
    <lineage>
        <taxon>Bacteria</taxon>
        <taxon>Bacillati</taxon>
        <taxon>Actinomycetota</taxon>
        <taxon>Actinomycetes</taxon>
        <taxon>Mycobacteriales</taxon>
        <taxon>Tsukamurellaceae</taxon>
        <taxon>Tsukamurella</taxon>
    </lineage>
</organism>
<dbReference type="InterPro" id="IPR011604">
    <property type="entry name" value="PDDEXK-like_dom_sf"/>
</dbReference>
<gene>
    <name evidence="2" type="ORF">GCM10023147_48910</name>
</gene>
<accession>A0ABP8KFL6</accession>
<dbReference type="EMBL" id="BAABFR010000142">
    <property type="protein sequence ID" value="GAA4405658.1"/>
    <property type="molecule type" value="Genomic_DNA"/>
</dbReference>
<proteinExistence type="predicted"/>
<feature type="domain" description="DUF83" evidence="1">
    <location>
        <begin position="10"/>
        <end position="143"/>
    </location>
</feature>
<reference evidence="3" key="1">
    <citation type="journal article" date="2019" name="Int. J. Syst. Evol. Microbiol.">
        <title>The Global Catalogue of Microorganisms (GCM) 10K type strain sequencing project: providing services to taxonomists for standard genome sequencing and annotation.</title>
        <authorList>
            <consortium name="The Broad Institute Genomics Platform"/>
            <consortium name="The Broad Institute Genome Sequencing Center for Infectious Disease"/>
            <person name="Wu L."/>
            <person name="Ma J."/>
        </authorList>
    </citation>
    <scope>NUCLEOTIDE SEQUENCE [LARGE SCALE GENOMIC DNA]</scope>
    <source>
        <strain evidence="3">JCM 17688</strain>
    </source>
</reference>
<evidence type="ECO:0000313" key="2">
    <source>
        <dbReference type="EMBL" id="GAA4405658.1"/>
    </source>
</evidence>
<dbReference type="Proteomes" id="UP001500635">
    <property type="component" value="Unassembled WGS sequence"/>
</dbReference>
<dbReference type="Pfam" id="PF01930">
    <property type="entry name" value="Cas_Cas4"/>
    <property type="match status" value="1"/>
</dbReference>
<sequence>MPPRTEIPISLVAHTVFCERRAWIEAAGEHVIHSQIEAGLAAHATVDAPQASQIRSRSIDVASEELGIVGRCDVIRAADGDAVALVEYKATPARRVAQVTDANVVQLALQRLCIESTGVEVVSQEVYFTNHHRSVQVYLKEALLTHLWVAGRA</sequence>
<dbReference type="InterPro" id="IPR022765">
    <property type="entry name" value="Dna2/Cas4_DUF83"/>
</dbReference>
<protein>
    <recommendedName>
        <fullName evidence="1">DUF83 domain-containing protein</fullName>
    </recommendedName>
</protein>
<evidence type="ECO:0000259" key="1">
    <source>
        <dbReference type="Pfam" id="PF01930"/>
    </source>
</evidence>
<keyword evidence="3" id="KW-1185">Reference proteome</keyword>
<dbReference type="Gene3D" id="3.90.320.10">
    <property type="match status" value="1"/>
</dbReference>
<name>A0ABP8KFL6_9ACTN</name>
<comment type="caution">
    <text evidence="2">The sequence shown here is derived from an EMBL/GenBank/DDBJ whole genome shotgun (WGS) entry which is preliminary data.</text>
</comment>
<evidence type="ECO:0000313" key="3">
    <source>
        <dbReference type="Proteomes" id="UP001500635"/>
    </source>
</evidence>